<dbReference type="GO" id="GO:0035267">
    <property type="term" value="C:NuA4 histone acetyltransferase complex"/>
    <property type="evidence" value="ECO:0007669"/>
    <property type="project" value="InterPro"/>
</dbReference>
<dbReference type="InterPro" id="IPR008468">
    <property type="entry name" value="DMAP1"/>
</dbReference>
<evidence type="ECO:0000259" key="8">
    <source>
        <dbReference type="SMART" id="SM00717"/>
    </source>
</evidence>
<evidence type="ECO:0000256" key="5">
    <source>
        <dbReference type="ARBA" id="ARBA00023242"/>
    </source>
</evidence>
<comment type="caution">
    <text evidence="9">The sequence shown here is derived from an EMBL/GenBank/DDBJ whole genome shotgun (WGS) entry which is preliminary data.</text>
</comment>
<evidence type="ECO:0000256" key="7">
    <source>
        <dbReference type="SAM" id="MobiDB-lite"/>
    </source>
</evidence>
<dbReference type="InterPro" id="IPR001005">
    <property type="entry name" value="SANT/Myb"/>
</dbReference>
<dbReference type="OMA" id="RNNIQNW"/>
<dbReference type="Gene3D" id="1.10.10.60">
    <property type="entry name" value="Homeodomain-like"/>
    <property type="match status" value="1"/>
</dbReference>
<feature type="region of interest" description="Disordered" evidence="7">
    <location>
        <begin position="278"/>
        <end position="320"/>
    </location>
</feature>
<evidence type="ECO:0000256" key="2">
    <source>
        <dbReference type="ARBA" id="ARBA00022853"/>
    </source>
</evidence>
<feature type="region of interest" description="Disordered" evidence="7">
    <location>
        <begin position="1"/>
        <end position="27"/>
    </location>
</feature>
<protein>
    <recommendedName>
        <fullName evidence="6">DNA methyltransferase 1-associated protein 1</fullName>
    </recommendedName>
</protein>
<dbReference type="InterPro" id="IPR032563">
    <property type="entry name" value="DAMP1_SANT-like"/>
</dbReference>
<gene>
    <name evidence="9" type="ORF">TCAL_12721</name>
</gene>
<proteinExistence type="predicted"/>
<dbReference type="OrthoDB" id="19740at2759"/>
<dbReference type="InterPro" id="IPR027109">
    <property type="entry name" value="Swc4/Dmap1"/>
</dbReference>
<dbReference type="Pfam" id="PF05499">
    <property type="entry name" value="DMAP1"/>
    <property type="match status" value="1"/>
</dbReference>
<dbReference type="GO" id="GO:0006281">
    <property type="term" value="P:DNA repair"/>
    <property type="evidence" value="ECO:0007669"/>
    <property type="project" value="InterPro"/>
</dbReference>
<dbReference type="GO" id="GO:0000812">
    <property type="term" value="C:Swr1 complex"/>
    <property type="evidence" value="ECO:0007669"/>
    <property type="project" value="TreeGrafter"/>
</dbReference>
<evidence type="ECO:0000256" key="4">
    <source>
        <dbReference type="ARBA" id="ARBA00023163"/>
    </source>
</evidence>
<evidence type="ECO:0000256" key="3">
    <source>
        <dbReference type="ARBA" id="ARBA00023015"/>
    </source>
</evidence>
<dbReference type="AlphaFoldDB" id="A0A553PSD4"/>
<sequence length="482" mass="55072">MASSADVREIMGLGPAGGTPEGGGGSMVTKEMILAMDRPRKSGKKEVAPKRPEGMARELYNLLYNDSKDAPPIVPTDSNRGLDQGYKSVKAKLGMRKVRPWKWMPFTNPARKDSLVLYHWRRGQDEGKEYPFAKFNKRLEMPTYTDMEYMNHLESDGWTREETDHLLDLCQRFDLRFPVIHDRYDRQTHKNRSIEDLKERYYGLCEKLEILHADPSKVSKPYVYDGEHERKRKRQLEKLYNRTPEEVEEEEMLKNELRKIEAKKREREKKTQDLQKLIAQADSTSTIKTDKKTQSSPSTPSNKKKSSSSQNKNAGGSKDINSMEAAGIKFPDQKSNPGVALRSQRMKLPPSVGQKKSKAIEQLLQELKVELQPMPTEEICSEFNELRSDLVLLYELKNALATCEVELQTCKMQYESLCPGKTLEIPDKLKPNPTLALIKGEKPRSISDVIDVVGAGATPPMRKRKAALEQSNVLKKIKNKNY</sequence>
<evidence type="ECO:0000313" key="10">
    <source>
        <dbReference type="Proteomes" id="UP000318571"/>
    </source>
</evidence>
<keyword evidence="3" id="KW-0805">Transcription regulation</keyword>
<dbReference type="Pfam" id="PF16282">
    <property type="entry name" value="SANT_DAMP1_like"/>
    <property type="match status" value="1"/>
</dbReference>
<dbReference type="GO" id="GO:0003714">
    <property type="term" value="F:transcription corepressor activity"/>
    <property type="evidence" value="ECO:0007669"/>
    <property type="project" value="TreeGrafter"/>
</dbReference>
<evidence type="ECO:0000256" key="6">
    <source>
        <dbReference type="ARBA" id="ARBA00067416"/>
    </source>
</evidence>
<keyword evidence="4" id="KW-0804">Transcription</keyword>
<dbReference type="Proteomes" id="UP000318571">
    <property type="component" value="Chromosome 12"/>
</dbReference>
<feature type="compositionally biased region" description="Gly residues" evidence="7">
    <location>
        <begin position="14"/>
        <end position="26"/>
    </location>
</feature>
<dbReference type="PANTHER" id="PTHR12855:SF10">
    <property type="entry name" value="DNA METHYLTRANSFERASE 1-ASSOCIATED PROTEIN 1"/>
    <property type="match status" value="1"/>
</dbReference>
<dbReference type="GO" id="GO:0000122">
    <property type="term" value="P:negative regulation of transcription by RNA polymerase II"/>
    <property type="evidence" value="ECO:0007669"/>
    <property type="project" value="TreeGrafter"/>
</dbReference>
<accession>A0A553PSD4</accession>
<reference evidence="9 10" key="1">
    <citation type="journal article" date="2018" name="Nat. Ecol. Evol.">
        <title>Genomic signatures of mitonuclear coevolution across populations of Tigriopus californicus.</title>
        <authorList>
            <person name="Barreto F.S."/>
            <person name="Watson E.T."/>
            <person name="Lima T.G."/>
            <person name="Willett C.S."/>
            <person name="Edmands S."/>
            <person name="Li W."/>
            <person name="Burton R.S."/>
        </authorList>
    </citation>
    <scope>NUCLEOTIDE SEQUENCE [LARGE SCALE GENOMIC DNA]</scope>
    <source>
        <strain evidence="9 10">San Diego</strain>
    </source>
</reference>
<keyword evidence="10" id="KW-1185">Reference proteome</keyword>
<dbReference type="EMBL" id="VCGU01000001">
    <property type="protein sequence ID" value="TRY80581.1"/>
    <property type="molecule type" value="Genomic_DNA"/>
</dbReference>
<evidence type="ECO:0000256" key="1">
    <source>
        <dbReference type="ARBA" id="ARBA00004123"/>
    </source>
</evidence>
<comment type="subcellular location">
    <subcellularLocation>
        <location evidence="1">Nucleus</location>
    </subcellularLocation>
</comment>
<dbReference type="STRING" id="6832.A0A553PSD4"/>
<keyword evidence="2" id="KW-0156">Chromatin regulator</keyword>
<name>A0A553PSD4_TIGCA</name>
<evidence type="ECO:0000313" key="9">
    <source>
        <dbReference type="EMBL" id="TRY80581.1"/>
    </source>
</evidence>
<dbReference type="GO" id="GO:0006338">
    <property type="term" value="P:chromatin remodeling"/>
    <property type="evidence" value="ECO:0007669"/>
    <property type="project" value="InterPro"/>
</dbReference>
<dbReference type="CDD" id="cd11658">
    <property type="entry name" value="SANT_DMAP1_like"/>
    <property type="match status" value="1"/>
</dbReference>
<feature type="compositionally biased region" description="Low complexity" evidence="7">
    <location>
        <begin position="294"/>
        <end position="312"/>
    </location>
</feature>
<dbReference type="FunFam" id="1.10.10.60:FF:000087">
    <property type="entry name" value="DNA methyltransferase 1-associated protein 1"/>
    <property type="match status" value="1"/>
</dbReference>
<dbReference type="SMART" id="SM00717">
    <property type="entry name" value="SANT"/>
    <property type="match status" value="1"/>
</dbReference>
<feature type="domain" description="Myb-like" evidence="8">
    <location>
        <begin position="154"/>
        <end position="207"/>
    </location>
</feature>
<dbReference type="PANTHER" id="PTHR12855">
    <property type="entry name" value="DNA METHYLTRANSFERASE 1-ASSOCIATED PROTEIN 1 FAMILY MEMBER"/>
    <property type="match status" value="1"/>
</dbReference>
<keyword evidence="5" id="KW-0539">Nucleus</keyword>
<organism evidence="9 10">
    <name type="scientific">Tigriopus californicus</name>
    <name type="common">Marine copepod</name>
    <dbReference type="NCBI Taxonomy" id="6832"/>
    <lineage>
        <taxon>Eukaryota</taxon>
        <taxon>Metazoa</taxon>
        <taxon>Ecdysozoa</taxon>
        <taxon>Arthropoda</taxon>
        <taxon>Crustacea</taxon>
        <taxon>Multicrustacea</taxon>
        <taxon>Hexanauplia</taxon>
        <taxon>Copepoda</taxon>
        <taxon>Harpacticoida</taxon>
        <taxon>Harpacticidae</taxon>
        <taxon>Tigriopus</taxon>
    </lineage>
</organism>